<keyword evidence="7" id="KW-1185">Reference proteome</keyword>
<evidence type="ECO:0000256" key="3">
    <source>
        <dbReference type="ARBA" id="ARBA00022801"/>
    </source>
</evidence>
<dbReference type="EMBL" id="AOHO01000048">
    <property type="protein sequence ID" value="EME60085.1"/>
    <property type="molecule type" value="Genomic_DNA"/>
</dbReference>
<evidence type="ECO:0000313" key="7">
    <source>
        <dbReference type="Proteomes" id="UP000054226"/>
    </source>
</evidence>
<comment type="caution">
    <text evidence="6">The sequence shown here is derived from an EMBL/GenBank/DDBJ whole genome shotgun (WGS) entry which is preliminary data.</text>
</comment>
<keyword evidence="3 6" id="KW-0378">Hydrolase</keyword>
<dbReference type="SUPFAM" id="SSF53474">
    <property type="entry name" value="alpha/beta-Hydrolases"/>
    <property type="match status" value="1"/>
</dbReference>
<reference evidence="6 7" key="1">
    <citation type="journal article" date="2013" name="Genome Announc.">
        <title>Draft Genome Sequence of Amycolatopsis decaplanina Strain DSM 44594T.</title>
        <authorList>
            <person name="Kaur N."/>
            <person name="Kumar S."/>
            <person name="Bala M."/>
            <person name="Raghava G.P."/>
            <person name="Mayilraj S."/>
        </authorList>
    </citation>
    <scope>NUCLEOTIDE SEQUENCE [LARGE SCALE GENOMIC DNA]</scope>
    <source>
        <strain evidence="6 7">DSM 44594</strain>
    </source>
</reference>
<dbReference type="Gene3D" id="3.40.50.1820">
    <property type="entry name" value="alpha/beta hydrolase"/>
    <property type="match status" value="1"/>
</dbReference>
<dbReference type="InterPro" id="IPR000639">
    <property type="entry name" value="Epox_hydrolase-like"/>
</dbReference>
<dbReference type="PANTHER" id="PTHR21661">
    <property type="entry name" value="EPOXIDE HYDROLASE 1-RELATED"/>
    <property type="match status" value="1"/>
</dbReference>
<feature type="domain" description="Epoxide hydrolase N-terminal" evidence="5">
    <location>
        <begin position="15"/>
        <end position="120"/>
    </location>
</feature>
<feature type="active site" description="Proton donor" evidence="4">
    <location>
        <position position="374"/>
    </location>
</feature>
<evidence type="ECO:0000256" key="1">
    <source>
        <dbReference type="ARBA" id="ARBA00010088"/>
    </source>
</evidence>
<dbReference type="Pfam" id="PF06441">
    <property type="entry name" value="EHN"/>
    <property type="match status" value="1"/>
</dbReference>
<dbReference type="GO" id="GO:0004301">
    <property type="term" value="F:epoxide hydrolase activity"/>
    <property type="evidence" value="ECO:0007669"/>
    <property type="project" value="TreeGrafter"/>
</dbReference>
<dbReference type="InterPro" id="IPR010497">
    <property type="entry name" value="Epoxide_hydro_N"/>
</dbReference>
<dbReference type="Proteomes" id="UP000054226">
    <property type="component" value="Unassembled WGS sequence"/>
</dbReference>
<organism evidence="6 7">
    <name type="scientific">Amycolatopsis decaplanina DSM 44594</name>
    <dbReference type="NCBI Taxonomy" id="1284240"/>
    <lineage>
        <taxon>Bacteria</taxon>
        <taxon>Bacillati</taxon>
        <taxon>Actinomycetota</taxon>
        <taxon>Actinomycetes</taxon>
        <taxon>Pseudonocardiales</taxon>
        <taxon>Pseudonocardiaceae</taxon>
        <taxon>Amycolatopsis</taxon>
    </lineage>
</organism>
<comment type="similarity">
    <text evidence="1">Belongs to the peptidase S33 family.</text>
</comment>
<dbReference type="AlphaFoldDB" id="M2YEP4"/>
<proteinExistence type="inferred from homology"/>
<dbReference type="PANTHER" id="PTHR21661:SF35">
    <property type="entry name" value="EPOXIDE HYDROLASE"/>
    <property type="match status" value="1"/>
</dbReference>
<gene>
    <name evidence="6" type="ORF">H074_13697</name>
</gene>
<dbReference type="InterPro" id="IPR016292">
    <property type="entry name" value="Epoxide_hydrolase"/>
</dbReference>
<feature type="active site" description="Proton donor" evidence="4">
    <location>
        <position position="322"/>
    </location>
</feature>
<evidence type="ECO:0000259" key="5">
    <source>
        <dbReference type="Pfam" id="PF06441"/>
    </source>
</evidence>
<protein>
    <submittedName>
        <fullName evidence="6">Epoxide hydrolase</fullName>
    </submittedName>
</protein>
<dbReference type="PATRIC" id="fig|1284240.4.peg.2793"/>
<dbReference type="GO" id="GO:0097176">
    <property type="term" value="P:epoxide metabolic process"/>
    <property type="evidence" value="ECO:0007669"/>
    <property type="project" value="TreeGrafter"/>
</dbReference>
<dbReference type="InterPro" id="IPR029058">
    <property type="entry name" value="AB_hydrolase_fold"/>
</dbReference>
<dbReference type="PIRSF" id="PIRSF001112">
    <property type="entry name" value="Epoxide_hydrolase"/>
    <property type="match status" value="1"/>
</dbReference>
<accession>M2YEP4</accession>
<evidence type="ECO:0000256" key="2">
    <source>
        <dbReference type="ARBA" id="ARBA00022797"/>
    </source>
</evidence>
<name>M2YEP4_9PSEU</name>
<feature type="active site" description="Nucleophile" evidence="4">
    <location>
        <position position="189"/>
    </location>
</feature>
<keyword evidence="2" id="KW-0058">Aromatic hydrocarbons catabolism</keyword>
<evidence type="ECO:0000313" key="6">
    <source>
        <dbReference type="EMBL" id="EME60085.1"/>
    </source>
</evidence>
<dbReference type="PRINTS" id="PR00412">
    <property type="entry name" value="EPOXHYDRLASE"/>
</dbReference>
<evidence type="ECO:0000256" key="4">
    <source>
        <dbReference type="PIRSR" id="PIRSR001112-1"/>
    </source>
</evidence>
<sequence length="396" mass="43215">MSSILPTVVRMTDEITPFTIAVPQHDLDDLAARLANTRWPDEIDGVGWGLGTPLGYLQELAEYWRLRYDWRAHEERLNGFPGFLTNIDGANVHFLHARSPEPDAIPLVLTHGWPGSIVEFLDVIGPLSDPRAYGGDPGDAFHVIVPSLPGFGFSGPTIEADWGSGRTADAWAVLLSRLGYERFGLHGGDWGAIVSREVGVRCPERVIGAHLTMLPHAVPRSEADLAGLTGGELARGEAALARGREFRTGELGYAMIQATKPQTLAYGLTDSPAGQLGWLVEKFKSYSDSRDVPEDAIDRDDLLTSVMLYWLTGTANSSSRIYAALGPAWGEEPPESTVPTGVAVFPKDTGLPIRHLAERTDNIVHWSTPDRGGHFPGLEVPDLLIGDLRTFFRPLR</sequence>